<evidence type="ECO:0000313" key="2">
    <source>
        <dbReference type="Proteomes" id="UP001056012"/>
    </source>
</evidence>
<organism evidence="1 2">
    <name type="scientific">Curvularia clavata</name>
    <dbReference type="NCBI Taxonomy" id="95742"/>
    <lineage>
        <taxon>Eukaryota</taxon>
        <taxon>Fungi</taxon>
        <taxon>Dikarya</taxon>
        <taxon>Ascomycota</taxon>
        <taxon>Pezizomycotina</taxon>
        <taxon>Dothideomycetes</taxon>
        <taxon>Pleosporomycetidae</taxon>
        <taxon>Pleosporales</taxon>
        <taxon>Pleosporineae</taxon>
        <taxon>Pleosporaceae</taxon>
        <taxon>Curvularia</taxon>
    </lineage>
</organism>
<accession>A0A9Q8ZH39</accession>
<name>A0A9Q8ZH39_CURCL</name>
<dbReference type="VEuPathDB" id="FungiDB:yc1106_08879"/>
<protein>
    <submittedName>
        <fullName evidence="1">Uncharacterized protein</fullName>
    </submittedName>
</protein>
<sequence>MYSAPYLFFQRPRGYSWREGTNPALHKLSTLNDAPDDLLPSLTINVSEPDALMTWLETNNAALISDLLVFVDAVDTAPSPQRWCLLFDKLQREATKIQNLKVYWDSAGPIHIGLGKSVVFIRGLAQLKVERSLEIGGFYAKHWPRYLEEKMGLKPVDKEISPGSPWVAELKKYQRGTEGRNPWVDTEDGWGDVPRATTFTDLFKFSRSQTPYSVDSAISFYRLLD</sequence>
<evidence type="ECO:0000313" key="1">
    <source>
        <dbReference type="EMBL" id="USP81605.1"/>
    </source>
</evidence>
<dbReference type="OrthoDB" id="2951834at2759"/>
<gene>
    <name evidence="1" type="ORF">yc1106_08879</name>
</gene>
<reference evidence="1" key="1">
    <citation type="submission" date="2021-12" db="EMBL/GenBank/DDBJ databases">
        <title>Curvularia clavata genome.</title>
        <authorList>
            <person name="Cao Y."/>
        </authorList>
    </citation>
    <scope>NUCLEOTIDE SEQUENCE</scope>
    <source>
        <strain evidence="1">Yc1106</strain>
    </source>
</reference>
<dbReference type="AlphaFoldDB" id="A0A9Q8ZH39"/>
<dbReference type="Proteomes" id="UP001056012">
    <property type="component" value="Chromosome 7"/>
</dbReference>
<proteinExistence type="predicted"/>
<dbReference type="EMBL" id="CP089280">
    <property type="protein sequence ID" value="USP81605.1"/>
    <property type="molecule type" value="Genomic_DNA"/>
</dbReference>
<keyword evidence="2" id="KW-1185">Reference proteome</keyword>